<proteinExistence type="inferred from homology"/>
<dbReference type="AlphaFoldDB" id="A0A0B7K091"/>
<evidence type="ECO:0000313" key="4">
    <source>
        <dbReference type="EMBL" id="KAF9754537.1"/>
    </source>
</evidence>
<feature type="transmembrane region" description="Helical" evidence="2">
    <location>
        <begin position="12"/>
        <end position="31"/>
    </location>
</feature>
<dbReference type="PANTHER" id="PTHR12475:SF4">
    <property type="entry name" value="PROTEIN THEM6"/>
    <property type="match status" value="1"/>
</dbReference>
<accession>A0A0B7K091</accession>
<keyword evidence="2" id="KW-0472">Membrane</keyword>
<evidence type="ECO:0000256" key="1">
    <source>
        <dbReference type="ARBA" id="ARBA00038476"/>
    </source>
</evidence>
<keyword evidence="2" id="KW-1133">Transmembrane helix</keyword>
<dbReference type="Proteomes" id="UP000616885">
    <property type="component" value="Unassembled WGS sequence"/>
</dbReference>
<evidence type="ECO:0008006" key="5">
    <source>
        <dbReference type="Google" id="ProtNLM"/>
    </source>
</evidence>
<feature type="transmembrane region" description="Helical" evidence="2">
    <location>
        <begin position="52"/>
        <end position="71"/>
    </location>
</feature>
<dbReference type="EMBL" id="JADCTT010000003">
    <property type="protein sequence ID" value="KAF9754537.1"/>
    <property type="molecule type" value="Genomic_DNA"/>
</dbReference>
<organism evidence="3">
    <name type="scientific">Bionectria ochroleuca</name>
    <name type="common">Gliocladium roseum</name>
    <dbReference type="NCBI Taxonomy" id="29856"/>
    <lineage>
        <taxon>Eukaryota</taxon>
        <taxon>Fungi</taxon>
        <taxon>Dikarya</taxon>
        <taxon>Ascomycota</taxon>
        <taxon>Pezizomycotina</taxon>
        <taxon>Sordariomycetes</taxon>
        <taxon>Hypocreomycetidae</taxon>
        <taxon>Hypocreales</taxon>
        <taxon>Bionectriaceae</taxon>
        <taxon>Clonostachys</taxon>
    </lineage>
</organism>
<reference evidence="3" key="1">
    <citation type="submission" date="2015-01" db="EMBL/GenBank/DDBJ databases">
        <authorList>
            <person name="Durling Mikael"/>
        </authorList>
    </citation>
    <scope>NUCLEOTIDE SEQUENCE</scope>
</reference>
<comment type="similarity">
    <text evidence="1">Belongs to the lcsJ thioesterase family.</text>
</comment>
<dbReference type="InterPro" id="IPR051490">
    <property type="entry name" value="THEM6_lcsJ_thioesterase"/>
</dbReference>
<dbReference type="SUPFAM" id="SSF54637">
    <property type="entry name" value="Thioesterase/thiol ester dehydrase-isomerase"/>
    <property type="match status" value="1"/>
</dbReference>
<evidence type="ECO:0000313" key="3">
    <source>
        <dbReference type="EMBL" id="CEO50629.1"/>
    </source>
</evidence>
<gene>
    <name evidence="3" type="ORF">BN869_000006687_1</name>
    <name evidence="4" type="ORF">IM811_009978</name>
</gene>
<dbReference type="EMBL" id="CDPU01000019">
    <property type="protein sequence ID" value="CEO50629.1"/>
    <property type="molecule type" value="Genomic_DNA"/>
</dbReference>
<dbReference type="InterPro" id="IPR029069">
    <property type="entry name" value="HotDog_dom_sf"/>
</dbReference>
<protein>
    <recommendedName>
        <fullName evidence="5">Capsule polysaccharide biosynthesis protein</fullName>
    </recommendedName>
</protein>
<reference evidence="4" key="2">
    <citation type="submission" date="2020-10" db="EMBL/GenBank/DDBJ databases">
        <title>High-Quality Genome Resource of Clonostachys rosea strain S41 by Oxford Nanopore Long-Read Sequencing.</title>
        <authorList>
            <person name="Wang H."/>
        </authorList>
    </citation>
    <scope>NUCLEOTIDE SEQUENCE</scope>
    <source>
        <strain evidence="4">S41</strain>
    </source>
</reference>
<evidence type="ECO:0000256" key="2">
    <source>
        <dbReference type="SAM" id="Phobius"/>
    </source>
</evidence>
<name>A0A0B7K091_BIOOC</name>
<dbReference type="PANTHER" id="PTHR12475">
    <property type="match status" value="1"/>
</dbReference>
<sequence length="345" mass="38814">MASASSRVDAFALIAPVFIPATLGGAGYAAWKLDWKVMIKSFLTGPGRTSRIMLLLFMFFNWKNLPFAWTYRVFYSIIHHHIVRKSPQLGPRALFKPMISKTWAPVLEIDYNLHKSNSTFFSDLDVSRTHLVSYLLRPTMRALTHNTKSKLVLDPASGAPMKGPLGILLGAVTCSFKKEVAPYKTYELWSRVLCWDRKWLFVITHFVPKGTAKPTEWLDPKYGKVQTRSAQDAAGGWERKIIATAISKYVFKVGRLTVHPALILEHSNMLPERPGGWQGGENGLGDESVDVSDIDLRFEGEWDWRRTEAHRRQGMDLAAHFNALEGGHNLFDGGNTGALCRAWPG</sequence>
<keyword evidence="2" id="KW-0812">Transmembrane</keyword>